<dbReference type="Proteomes" id="UP001230220">
    <property type="component" value="Unassembled WGS sequence"/>
</dbReference>
<organism evidence="2 3">
    <name type="scientific">Breznakia pachnodae</name>
    <dbReference type="NCBI Taxonomy" id="265178"/>
    <lineage>
        <taxon>Bacteria</taxon>
        <taxon>Bacillati</taxon>
        <taxon>Bacillota</taxon>
        <taxon>Erysipelotrichia</taxon>
        <taxon>Erysipelotrichales</taxon>
        <taxon>Erysipelotrichaceae</taxon>
        <taxon>Breznakia</taxon>
    </lineage>
</organism>
<comment type="caution">
    <text evidence="2">The sequence shown here is derived from an EMBL/GenBank/DDBJ whole genome shotgun (WGS) entry which is preliminary data.</text>
</comment>
<dbReference type="EMBL" id="JAUSUR010000004">
    <property type="protein sequence ID" value="MDQ0361590.1"/>
    <property type="molecule type" value="Genomic_DNA"/>
</dbReference>
<feature type="transmembrane region" description="Helical" evidence="1">
    <location>
        <begin position="12"/>
        <end position="29"/>
    </location>
</feature>
<feature type="transmembrane region" description="Helical" evidence="1">
    <location>
        <begin position="275"/>
        <end position="306"/>
    </location>
</feature>
<sequence length="724" mass="83695">MKLLRNAKKIMVLFIFVFSIGLSIFYHDAVEEKKYYSIENMDYEVIDIKFSEDYTKDDFTKLFEMAENNQVILLKNEVQYTSGIWVNNIYISSSSLEDILNRLNLKYTINNNDKKNDLASTENGKNAKYELSDFLNNDHFNIYTIDKLIDNNRYLYADYLVYYSNETNLNDFMDDSKVIFGDDLILTETGMMDFHETSILQIGIIVFLITFMIYIVIELFYVYNKAKKISIMQLLGISDKRIAFLFIKKELPFYLLLALVLLVLTNFLIPNITLSILISIAILCLIIISIFCILTLVSVIVINHLYSMVDLLKSKSIIDFLTKVGTYGKLILNVLFILTALVAFSTTSQFVEHQDIVDNTQRYANYGYFTHINMSNEQYNDQDHTALNELYKELQKTELDTQYIESAQYIITAPEDIEYTNAAIEQGEYFPIISVNVNYLNMNNITIYDSKDKLVTFNEEEFERFLFPKEYVEYYDAFKEFYLNEQAEYPDVKSNFDLYTYEATKLPTLSTSNSGSTAVDSKFILKEPIIRVIYSDYPVNYIDDMYGISTAGVGEETGLKIDASIGKEATYDRILPILKEANIDKILTIDSFTTIGEVAGLKSSNTEMILYVESIVLILIFAIYSVMTFEIDSLFIEKSKRRMLVMTFLGFKNKDIFKSIFIYNLKLLAMSVGIFIAINIFVTSIINIVFIAVVLGMFIYEQIILMIAIRYIRLDKVATLLKGE</sequence>
<keyword evidence="1" id="KW-1133">Transmembrane helix</keyword>
<feature type="transmembrane region" description="Helical" evidence="1">
    <location>
        <begin position="608"/>
        <end position="635"/>
    </location>
</feature>
<reference evidence="2 3" key="1">
    <citation type="submission" date="2023-07" db="EMBL/GenBank/DDBJ databases">
        <title>Genomic Encyclopedia of Type Strains, Phase IV (KMG-IV): sequencing the most valuable type-strain genomes for metagenomic binning, comparative biology and taxonomic classification.</title>
        <authorList>
            <person name="Goeker M."/>
        </authorList>
    </citation>
    <scope>NUCLEOTIDE SEQUENCE [LARGE SCALE GENOMIC DNA]</scope>
    <source>
        <strain evidence="2 3">DSM 16784</strain>
    </source>
</reference>
<evidence type="ECO:0000313" key="2">
    <source>
        <dbReference type="EMBL" id="MDQ0361590.1"/>
    </source>
</evidence>
<dbReference type="RefSeq" id="WP_307408453.1">
    <property type="nucleotide sequence ID" value="NZ_JAUSUR010000004.1"/>
</dbReference>
<feature type="transmembrane region" description="Helical" evidence="1">
    <location>
        <begin position="656"/>
        <end position="682"/>
    </location>
</feature>
<keyword evidence="1" id="KW-0812">Transmembrane</keyword>
<feature type="transmembrane region" description="Helical" evidence="1">
    <location>
        <begin position="199"/>
        <end position="223"/>
    </location>
</feature>
<feature type="transmembrane region" description="Helical" evidence="1">
    <location>
        <begin position="688"/>
        <end position="712"/>
    </location>
</feature>
<evidence type="ECO:0000313" key="3">
    <source>
        <dbReference type="Proteomes" id="UP001230220"/>
    </source>
</evidence>
<proteinExistence type="predicted"/>
<keyword evidence="3" id="KW-1185">Reference proteome</keyword>
<accession>A0ABU0E456</accession>
<protein>
    <recommendedName>
        <fullName evidence="4">DUF1430 domain-containing protein</fullName>
    </recommendedName>
</protein>
<keyword evidence="1" id="KW-0472">Membrane</keyword>
<feature type="transmembrane region" description="Helical" evidence="1">
    <location>
        <begin position="327"/>
        <end position="344"/>
    </location>
</feature>
<feature type="transmembrane region" description="Helical" evidence="1">
    <location>
        <begin position="251"/>
        <end position="269"/>
    </location>
</feature>
<gene>
    <name evidence="2" type="ORF">J2S15_002340</name>
</gene>
<evidence type="ECO:0000256" key="1">
    <source>
        <dbReference type="SAM" id="Phobius"/>
    </source>
</evidence>
<evidence type="ECO:0008006" key="4">
    <source>
        <dbReference type="Google" id="ProtNLM"/>
    </source>
</evidence>
<name>A0ABU0E456_9FIRM</name>